<sequence>MQTFVRLWGTSKARNARFLATATPSPALLESDARLYWSLRRTLRVLAQTIRRRSRDPVWNVVDLRGSHLQRVKALQASGISVATHRQWSQALHEGSEASNTSGPANEFNDTIARLNLKLIDDVQFKDTLEFASSAQPAIIKNDQPPTYFILYILFHLTRTPAQAHRALSLVIGHLPYATPENRPLLLLVTAHILAAHRDLPALDHLVSIFLALPLFSTSWHFNLLLQGIARYAVSPDSGRTMGGLAVKILQVMRSRELSVLSDTYTILLRNRYITTELATTLNELMIAQGFSPNIKHLELYAHVFARRSAIRLSDTYLRTVRSMIGEKEEQDSDAYPKTPNTATYRYRLNLIRSNSKVIQRNGRPPLPEDPAEWAAQFYARAQDKSIPGTNLVEYFAWCKKKVPFLRPATNVTYSILMSALLLRRDYELAKEVWDDYRASGLQLDRRALGVGLEVLTRAGDLQEAFDLLEKSYWRSKTIQPTFWPHRNILTKGAIDIVTINSFMKSLLIVGRPDLVYMLWENMGTLYSTKPDSETLRMLLDAARMASRSFESLSGALRELGFRNPFHRNTPPHEGPSSMTEARLLILAQLRDAANDHVKPTNFWGDVVAWRRACSIFRDIILSNWPELVHVQSPAQALRTSSDDIASSPMVEIKRTLFPPHPSHFQHASVHIIPEHAVLHKGLYPSVAYSSVDPSERAFVSYIALLVSQSLASDIPLALAWMRALDVHPSRSTIALALVSWREVSASAPLLETWSRGSSSSEYTKLVDWVLDWVGEENMPSNEAIGKAVRRVSFLRRGSVSW</sequence>
<dbReference type="Proteomes" id="UP000030671">
    <property type="component" value="Unassembled WGS sequence"/>
</dbReference>
<dbReference type="AlphaFoldDB" id="W4K421"/>
<name>W4K421_HETIT</name>
<accession>W4K421</accession>
<dbReference type="GeneID" id="20674801"/>
<dbReference type="RefSeq" id="XP_009548332.1">
    <property type="nucleotide sequence ID" value="XM_009550037.1"/>
</dbReference>
<feature type="repeat" description="PPR" evidence="2">
    <location>
        <begin position="410"/>
        <end position="444"/>
    </location>
</feature>
<dbReference type="PANTHER" id="PTHR47942">
    <property type="entry name" value="TETRATRICOPEPTIDE REPEAT (TPR)-LIKE SUPERFAMILY PROTEIN-RELATED"/>
    <property type="match status" value="1"/>
</dbReference>
<dbReference type="KEGG" id="hir:HETIRDRAFT_435112"/>
<dbReference type="Gene3D" id="1.25.40.10">
    <property type="entry name" value="Tetratricopeptide repeat domain"/>
    <property type="match status" value="1"/>
</dbReference>
<dbReference type="InterPro" id="IPR011990">
    <property type="entry name" value="TPR-like_helical_dom_sf"/>
</dbReference>
<dbReference type="InterPro" id="IPR002885">
    <property type="entry name" value="PPR_rpt"/>
</dbReference>
<evidence type="ECO:0000256" key="2">
    <source>
        <dbReference type="PROSITE-ProRule" id="PRU00708"/>
    </source>
</evidence>
<evidence type="ECO:0000313" key="3">
    <source>
        <dbReference type="EMBL" id="ETW79781.1"/>
    </source>
</evidence>
<keyword evidence="1" id="KW-0677">Repeat</keyword>
<dbReference type="InParanoid" id="W4K421"/>
<organism evidence="3 4">
    <name type="scientific">Heterobasidion irregulare (strain TC 32-1)</name>
    <dbReference type="NCBI Taxonomy" id="747525"/>
    <lineage>
        <taxon>Eukaryota</taxon>
        <taxon>Fungi</taxon>
        <taxon>Dikarya</taxon>
        <taxon>Basidiomycota</taxon>
        <taxon>Agaricomycotina</taxon>
        <taxon>Agaricomycetes</taxon>
        <taxon>Russulales</taxon>
        <taxon>Bondarzewiaceae</taxon>
        <taxon>Heterobasidion</taxon>
        <taxon>Heterobasidion annosum species complex</taxon>
    </lineage>
</organism>
<protein>
    <recommendedName>
        <fullName evidence="5">Pentacotripeptide-repeat region of PRORP domain-containing protein</fullName>
    </recommendedName>
</protein>
<reference evidence="3 4" key="1">
    <citation type="journal article" date="2012" name="New Phytol.">
        <title>Insight into trade-off between wood decay and parasitism from the genome of a fungal forest pathogen.</title>
        <authorList>
            <person name="Olson A."/>
            <person name="Aerts A."/>
            <person name="Asiegbu F."/>
            <person name="Belbahri L."/>
            <person name="Bouzid O."/>
            <person name="Broberg A."/>
            <person name="Canback B."/>
            <person name="Coutinho P.M."/>
            <person name="Cullen D."/>
            <person name="Dalman K."/>
            <person name="Deflorio G."/>
            <person name="van Diepen L.T."/>
            <person name="Dunand C."/>
            <person name="Duplessis S."/>
            <person name="Durling M."/>
            <person name="Gonthier P."/>
            <person name="Grimwood J."/>
            <person name="Fossdal C.G."/>
            <person name="Hansson D."/>
            <person name="Henrissat B."/>
            <person name="Hietala A."/>
            <person name="Himmelstrand K."/>
            <person name="Hoffmeister D."/>
            <person name="Hogberg N."/>
            <person name="James T.Y."/>
            <person name="Karlsson M."/>
            <person name="Kohler A."/>
            <person name="Kues U."/>
            <person name="Lee Y.H."/>
            <person name="Lin Y.C."/>
            <person name="Lind M."/>
            <person name="Lindquist E."/>
            <person name="Lombard V."/>
            <person name="Lucas S."/>
            <person name="Lunden K."/>
            <person name="Morin E."/>
            <person name="Murat C."/>
            <person name="Park J."/>
            <person name="Raffaello T."/>
            <person name="Rouze P."/>
            <person name="Salamov A."/>
            <person name="Schmutz J."/>
            <person name="Solheim H."/>
            <person name="Stahlberg J."/>
            <person name="Velez H."/>
            <person name="de Vries R.P."/>
            <person name="Wiebenga A."/>
            <person name="Woodward S."/>
            <person name="Yakovlev I."/>
            <person name="Garbelotto M."/>
            <person name="Martin F."/>
            <person name="Grigoriev I.V."/>
            <person name="Stenlid J."/>
        </authorList>
    </citation>
    <scope>NUCLEOTIDE SEQUENCE [LARGE SCALE GENOMIC DNA]</scope>
    <source>
        <strain evidence="3 4">TC 32-1</strain>
    </source>
</reference>
<gene>
    <name evidence="3" type="ORF">HETIRDRAFT_435112</name>
</gene>
<dbReference type="NCBIfam" id="TIGR00756">
    <property type="entry name" value="PPR"/>
    <property type="match status" value="1"/>
</dbReference>
<proteinExistence type="predicted"/>
<dbReference type="HOGENOM" id="CLU_017664_0_0_1"/>
<dbReference type="InterPro" id="IPR051222">
    <property type="entry name" value="PPR/CCM1_RNA-binding"/>
</dbReference>
<dbReference type="eggNOG" id="ENOG502SEY9">
    <property type="taxonomic scope" value="Eukaryota"/>
</dbReference>
<evidence type="ECO:0008006" key="5">
    <source>
        <dbReference type="Google" id="ProtNLM"/>
    </source>
</evidence>
<evidence type="ECO:0000256" key="1">
    <source>
        <dbReference type="ARBA" id="ARBA00022737"/>
    </source>
</evidence>
<dbReference type="EMBL" id="KI925460">
    <property type="protein sequence ID" value="ETW79781.1"/>
    <property type="molecule type" value="Genomic_DNA"/>
</dbReference>
<dbReference type="PROSITE" id="PS51375">
    <property type="entry name" value="PPR"/>
    <property type="match status" value="1"/>
</dbReference>
<keyword evidence="4" id="KW-1185">Reference proteome</keyword>
<dbReference type="OrthoDB" id="185373at2759"/>
<dbReference type="STRING" id="747525.W4K421"/>
<evidence type="ECO:0000313" key="4">
    <source>
        <dbReference type="Proteomes" id="UP000030671"/>
    </source>
</evidence>